<feature type="domain" description="DUF7975" evidence="1">
    <location>
        <begin position="1"/>
        <end position="131"/>
    </location>
</feature>
<dbReference type="STRING" id="1073996.SAMN05444271_102205"/>
<dbReference type="OrthoDB" id="193911at2157"/>
<organism evidence="2 3">
    <name type="scientific">Halohasta litchfieldiae</name>
    <dbReference type="NCBI Taxonomy" id="1073996"/>
    <lineage>
        <taxon>Archaea</taxon>
        <taxon>Methanobacteriati</taxon>
        <taxon>Methanobacteriota</taxon>
        <taxon>Stenosarchaea group</taxon>
        <taxon>Halobacteria</taxon>
        <taxon>Halobacteriales</taxon>
        <taxon>Haloferacaceae</taxon>
        <taxon>Halohasta</taxon>
    </lineage>
</organism>
<dbReference type="Proteomes" id="UP000198888">
    <property type="component" value="Unassembled WGS sequence"/>
</dbReference>
<reference evidence="2 3" key="1">
    <citation type="submission" date="2016-10" db="EMBL/GenBank/DDBJ databases">
        <authorList>
            <person name="de Groot N.N."/>
        </authorList>
    </citation>
    <scope>NUCLEOTIDE SEQUENCE [LARGE SCALE GENOMIC DNA]</scope>
    <source>
        <strain evidence="2 3">DSM 22187</strain>
    </source>
</reference>
<dbReference type="Pfam" id="PF25930">
    <property type="entry name" value="DUF7975"/>
    <property type="match status" value="1"/>
</dbReference>
<evidence type="ECO:0000259" key="1">
    <source>
        <dbReference type="Pfam" id="PF25930"/>
    </source>
</evidence>
<dbReference type="RefSeq" id="WP_089670960.1">
    <property type="nucleotide sequence ID" value="NZ_CP024845.1"/>
</dbReference>
<dbReference type="EMBL" id="FNYR01000002">
    <property type="protein sequence ID" value="SEI55230.1"/>
    <property type="molecule type" value="Genomic_DNA"/>
</dbReference>
<gene>
    <name evidence="2" type="ORF">SAMN05444271_102205</name>
</gene>
<evidence type="ECO:0000313" key="2">
    <source>
        <dbReference type="EMBL" id="SEI55230.1"/>
    </source>
</evidence>
<protein>
    <recommendedName>
        <fullName evidence="1">DUF7975 domain-containing protein</fullName>
    </recommendedName>
</protein>
<dbReference type="InterPro" id="IPR058281">
    <property type="entry name" value="DUF7975"/>
</dbReference>
<keyword evidence="3" id="KW-1185">Reference proteome</keyword>
<dbReference type="AlphaFoldDB" id="A0A1H6RTW2"/>
<sequence>MTRFDAATDTERRQLFAEAITAHRKRDSEFLTIEPDELPPESTEELTPWIQFSDTTVSMDCTDDELDRLKGLLDSYPEFRAESLESPEEAEGTHAEITARSDANRLAMFIDEAFQTVYGYESTYKAWVVAI</sequence>
<name>A0A1H6RTW2_9EURY</name>
<evidence type="ECO:0000313" key="3">
    <source>
        <dbReference type="Proteomes" id="UP000198888"/>
    </source>
</evidence>
<accession>A0A1H6RTW2</accession>
<accession>A0A2H4Q5H8</accession>
<dbReference type="KEGG" id="hae:halTADL_2927"/>
<proteinExistence type="predicted"/>
<dbReference type="GeneID" id="35003693"/>